<keyword evidence="1" id="KW-0732">Signal</keyword>
<name>A0ABX3EPC5_9BACL</name>
<dbReference type="RefSeq" id="WP_074107526.1">
    <property type="nucleotide sequence ID" value="NZ_LVWI01000037.1"/>
</dbReference>
<keyword evidence="3" id="KW-1185">Reference proteome</keyword>
<protein>
    <recommendedName>
        <fullName evidence="4">Copper amine oxidase-like N-terminal domain-containing protein</fullName>
    </recommendedName>
</protein>
<comment type="caution">
    <text evidence="2">The sequence shown here is derived from an EMBL/GenBank/DDBJ whole genome shotgun (WGS) entry which is preliminary data.</text>
</comment>
<dbReference type="EMBL" id="LVWI01000037">
    <property type="protein sequence ID" value="OKP86702.1"/>
    <property type="molecule type" value="Genomic_DNA"/>
</dbReference>
<sequence length="389" mass="43915">MNQALKTTIRLGMTASVLIALTLPLTAHAADKVQVYETYQDEVKGIELYSVSQLNGDHFDAAVIARQADGSYAKWQEPFHSFVQDGSGLLRLSGYDDPEQSYVYDVKKETIIRKTPYTVSPDGKWGYLERSRYLFVPGVKPYSGHVAKIRDYYLKNMQTRAVSIYNSTERRFDAFWLNGHTLLENGYLETTKQNVIRTYDPATGERKELLKGSLYNWNRAKGILLYVKNEPQRLPWIYDLKTGTSRLLDGNSEMKALFPYTTPPLVSKLPQELAVNELPVIQVPVLQENEYFVNVDGTSVGIPAAFAKEGVTWLPVKPLAAALGWNLRLQPQKSSYKAADYRYELTGSSASLVLTPSNSFITGGRMYLTREQLKLLGYSSIVLTPNMDY</sequence>
<evidence type="ECO:0008006" key="4">
    <source>
        <dbReference type="Google" id="ProtNLM"/>
    </source>
</evidence>
<accession>A0ABX3EPC5</accession>
<evidence type="ECO:0000313" key="3">
    <source>
        <dbReference type="Proteomes" id="UP000186058"/>
    </source>
</evidence>
<reference evidence="2 3" key="1">
    <citation type="submission" date="2016-03" db="EMBL/GenBank/DDBJ databases">
        <authorList>
            <person name="Sant'Anna F.H."/>
            <person name="Ambrosini A."/>
            <person name="Souza R."/>
            <person name="Bach E."/>
            <person name="Fernandes G."/>
            <person name="Balsanelli E."/>
            <person name="Baura V.A."/>
            <person name="Souza E.M."/>
            <person name="Passaglia L."/>
        </authorList>
    </citation>
    <scope>NUCLEOTIDE SEQUENCE [LARGE SCALE GENOMIC DNA]</scope>
    <source>
        <strain evidence="2 3">P26E</strain>
    </source>
</reference>
<organism evidence="2 3">
    <name type="scientific">Paenibacillus helianthi</name>
    <dbReference type="NCBI Taxonomy" id="1349432"/>
    <lineage>
        <taxon>Bacteria</taxon>
        <taxon>Bacillati</taxon>
        <taxon>Bacillota</taxon>
        <taxon>Bacilli</taxon>
        <taxon>Bacillales</taxon>
        <taxon>Paenibacillaceae</taxon>
        <taxon>Paenibacillus</taxon>
    </lineage>
</organism>
<proteinExistence type="predicted"/>
<feature type="signal peptide" evidence="1">
    <location>
        <begin position="1"/>
        <end position="29"/>
    </location>
</feature>
<evidence type="ECO:0000313" key="2">
    <source>
        <dbReference type="EMBL" id="OKP86702.1"/>
    </source>
</evidence>
<evidence type="ECO:0000256" key="1">
    <source>
        <dbReference type="SAM" id="SignalP"/>
    </source>
</evidence>
<feature type="chain" id="PRO_5046954946" description="Copper amine oxidase-like N-terminal domain-containing protein" evidence="1">
    <location>
        <begin position="30"/>
        <end position="389"/>
    </location>
</feature>
<gene>
    <name evidence="2" type="ORF">A3844_11845</name>
</gene>
<dbReference type="Proteomes" id="UP000186058">
    <property type="component" value="Unassembled WGS sequence"/>
</dbReference>